<organism evidence="1 2">
    <name type="scientific">Pararge aegeria aegeria</name>
    <dbReference type="NCBI Taxonomy" id="348720"/>
    <lineage>
        <taxon>Eukaryota</taxon>
        <taxon>Metazoa</taxon>
        <taxon>Ecdysozoa</taxon>
        <taxon>Arthropoda</taxon>
        <taxon>Hexapoda</taxon>
        <taxon>Insecta</taxon>
        <taxon>Pterygota</taxon>
        <taxon>Neoptera</taxon>
        <taxon>Endopterygota</taxon>
        <taxon>Lepidoptera</taxon>
        <taxon>Glossata</taxon>
        <taxon>Ditrysia</taxon>
        <taxon>Papilionoidea</taxon>
        <taxon>Nymphalidae</taxon>
        <taxon>Satyrinae</taxon>
        <taxon>Satyrini</taxon>
        <taxon>Parargina</taxon>
        <taxon>Pararge</taxon>
    </lineage>
</organism>
<reference evidence="1" key="1">
    <citation type="submission" date="2022-03" db="EMBL/GenBank/DDBJ databases">
        <authorList>
            <person name="Lindestad O."/>
        </authorList>
    </citation>
    <scope>NUCLEOTIDE SEQUENCE</scope>
</reference>
<protein>
    <submittedName>
        <fullName evidence="1">Jg5630 protein</fullName>
    </submittedName>
</protein>
<sequence length="77" mass="8492">MSSFTVEASDILNTKNARNLEKLESSGIFCTFFLAHAIKERRRASLRHSISVREAFAAPDDSLLSPPTAPAPTLPKY</sequence>
<dbReference type="AlphaFoldDB" id="A0A8S4QW28"/>
<keyword evidence="2" id="KW-1185">Reference proteome</keyword>
<dbReference type="OrthoDB" id="6239677at2759"/>
<dbReference type="EMBL" id="CAKXAJ010017978">
    <property type="protein sequence ID" value="CAH2217320.1"/>
    <property type="molecule type" value="Genomic_DNA"/>
</dbReference>
<name>A0A8S4QW28_9NEOP</name>
<gene>
    <name evidence="1" type="primary">jg5630</name>
    <name evidence="1" type="ORF">PAEG_LOCUS5234</name>
</gene>
<evidence type="ECO:0000313" key="1">
    <source>
        <dbReference type="EMBL" id="CAH2217320.1"/>
    </source>
</evidence>
<comment type="caution">
    <text evidence="1">The sequence shown here is derived from an EMBL/GenBank/DDBJ whole genome shotgun (WGS) entry which is preliminary data.</text>
</comment>
<accession>A0A8S4QW28</accession>
<dbReference type="Proteomes" id="UP000838756">
    <property type="component" value="Unassembled WGS sequence"/>
</dbReference>
<proteinExistence type="predicted"/>
<evidence type="ECO:0000313" key="2">
    <source>
        <dbReference type="Proteomes" id="UP000838756"/>
    </source>
</evidence>